<organism evidence="17 18">
    <name type="scientific">Lachancea quebecensis</name>
    <dbReference type="NCBI Taxonomy" id="1654605"/>
    <lineage>
        <taxon>Eukaryota</taxon>
        <taxon>Fungi</taxon>
        <taxon>Dikarya</taxon>
        <taxon>Ascomycota</taxon>
        <taxon>Saccharomycotina</taxon>
        <taxon>Saccharomycetes</taxon>
        <taxon>Saccharomycetales</taxon>
        <taxon>Saccharomycetaceae</taxon>
        <taxon>Lachancea</taxon>
    </lineage>
</organism>
<dbReference type="Proteomes" id="UP000236544">
    <property type="component" value="Unassembled WGS sequence"/>
</dbReference>
<evidence type="ECO:0000256" key="10">
    <source>
        <dbReference type="ARBA" id="ARBA00023004"/>
    </source>
</evidence>
<dbReference type="SMART" id="SM00249">
    <property type="entry name" value="PHD"/>
    <property type="match status" value="1"/>
</dbReference>
<dbReference type="Pfam" id="PF00628">
    <property type="entry name" value="PHD"/>
    <property type="match status" value="1"/>
</dbReference>
<dbReference type="InterPro" id="IPR013083">
    <property type="entry name" value="Znf_RING/FYVE/PHD"/>
</dbReference>
<dbReference type="InterPro" id="IPR001965">
    <property type="entry name" value="Znf_PHD"/>
</dbReference>
<dbReference type="CDD" id="cd15517">
    <property type="entry name" value="PHD_TCF19_like"/>
    <property type="match status" value="1"/>
</dbReference>
<accession>A0A0N7MLU3</accession>
<evidence type="ECO:0000313" key="18">
    <source>
        <dbReference type="Proteomes" id="UP000236544"/>
    </source>
</evidence>
<name>A0A0N7MLU3_9SACH</name>
<comment type="subcellular location">
    <subcellularLocation>
        <location evidence="2">Nucleus</location>
    </subcellularLocation>
</comment>
<dbReference type="PANTHER" id="PTHR23123">
    <property type="entry name" value="PHD/F-BOX CONTAINING PROTEIN"/>
    <property type="match status" value="1"/>
</dbReference>
<keyword evidence="11" id="KW-0805">Transcription regulation</keyword>
<dbReference type="SUPFAM" id="SSF57903">
    <property type="entry name" value="FYVE/PHD zinc finger"/>
    <property type="match status" value="1"/>
</dbReference>
<evidence type="ECO:0000256" key="7">
    <source>
        <dbReference type="ARBA" id="ARBA00022771"/>
    </source>
</evidence>
<dbReference type="AlphaFoldDB" id="A0A0N7MLU3"/>
<gene>
    <name evidence="17" type="ORF">LAQU0_S09e00584g</name>
</gene>
<evidence type="ECO:0000256" key="3">
    <source>
        <dbReference type="ARBA" id="ARBA00008037"/>
    </source>
</evidence>
<keyword evidence="13" id="KW-0539">Nucleus</keyword>
<comment type="cofactor">
    <cofactor evidence="1">
        <name>Fe(2+)</name>
        <dbReference type="ChEBI" id="CHEBI:29033"/>
    </cofactor>
</comment>
<evidence type="ECO:0000256" key="12">
    <source>
        <dbReference type="ARBA" id="ARBA00023163"/>
    </source>
</evidence>
<evidence type="ECO:0000256" key="6">
    <source>
        <dbReference type="ARBA" id="ARBA00022723"/>
    </source>
</evidence>
<dbReference type="GO" id="GO:0140680">
    <property type="term" value="F:histone H3K36me/H3K36me2 demethylase activity"/>
    <property type="evidence" value="ECO:0007669"/>
    <property type="project" value="UniProtKB-EC"/>
</dbReference>
<protein>
    <recommendedName>
        <fullName evidence="5">JmjC domain-containing histone demethylation protein 1</fullName>
        <ecNumber evidence="4">1.14.11.27</ecNumber>
    </recommendedName>
    <alternativeName>
        <fullName evidence="14">[Histone-H3]-lysine-36 demethylase 1</fullName>
    </alternativeName>
</protein>
<comment type="similarity">
    <text evidence="3">Belongs to the JHDM1 histone demethylase family.</text>
</comment>
<dbReference type="InterPro" id="IPR003347">
    <property type="entry name" value="JmjC_dom"/>
</dbReference>
<dbReference type="Gene3D" id="2.60.120.650">
    <property type="entry name" value="Cupin"/>
    <property type="match status" value="1"/>
</dbReference>
<comment type="catalytic activity">
    <reaction evidence="15">
        <text>N(6),N(6)-dimethyl-L-lysyl(36)-[histone H3] + 2 2-oxoglutarate + 2 O2 = L-lysyl(36)-[histone H3] + 2 formaldehyde + 2 succinate + 2 CO2</text>
        <dbReference type="Rhea" id="RHEA:42032"/>
        <dbReference type="Rhea" id="RHEA-COMP:9785"/>
        <dbReference type="Rhea" id="RHEA-COMP:9787"/>
        <dbReference type="ChEBI" id="CHEBI:15379"/>
        <dbReference type="ChEBI" id="CHEBI:16526"/>
        <dbReference type="ChEBI" id="CHEBI:16810"/>
        <dbReference type="ChEBI" id="CHEBI:16842"/>
        <dbReference type="ChEBI" id="CHEBI:29969"/>
        <dbReference type="ChEBI" id="CHEBI:30031"/>
        <dbReference type="ChEBI" id="CHEBI:61976"/>
        <dbReference type="EC" id="1.14.11.27"/>
    </reaction>
</comment>
<dbReference type="SUPFAM" id="SSF51197">
    <property type="entry name" value="Clavaminate synthase-like"/>
    <property type="match status" value="1"/>
</dbReference>
<dbReference type="InterPro" id="IPR011011">
    <property type="entry name" value="Znf_FYVE_PHD"/>
</dbReference>
<evidence type="ECO:0000256" key="8">
    <source>
        <dbReference type="ARBA" id="ARBA00022833"/>
    </source>
</evidence>
<evidence type="ECO:0000259" key="16">
    <source>
        <dbReference type="PROSITE" id="PS51184"/>
    </source>
</evidence>
<proteinExistence type="inferred from homology"/>
<dbReference type="OrthoDB" id="5876800at2759"/>
<keyword evidence="8" id="KW-0862">Zinc</keyword>
<keyword evidence="6" id="KW-0479">Metal-binding</keyword>
<evidence type="ECO:0000256" key="13">
    <source>
        <dbReference type="ARBA" id="ARBA00023242"/>
    </source>
</evidence>
<evidence type="ECO:0000256" key="2">
    <source>
        <dbReference type="ARBA" id="ARBA00004123"/>
    </source>
</evidence>
<evidence type="ECO:0000256" key="14">
    <source>
        <dbReference type="ARBA" id="ARBA00031083"/>
    </source>
</evidence>
<evidence type="ECO:0000256" key="9">
    <source>
        <dbReference type="ARBA" id="ARBA00023002"/>
    </source>
</evidence>
<keyword evidence="12" id="KW-0804">Transcription</keyword>
<dbReference type="GO" id="GO:0005634">
    <property type="term" value="C:nucleus"/>
    <property type="evidence" value="ECO:0007669"/>
    <property type="project" value="UniProtKB-SubCell"/>
</dbReference>
<evidence type="ECO:0000313" key="17">
    <source>
        <dbReference type="EMBL" id="CUS23251.1"/>
    </source>
</evidence>
<dbReference type="Gene3D" id="3.30.40.10">
    <property type="entry name" value="Zinc/RING finger domain, C3HC4 (zinc finger)"/>
    <property type="match status" value="1"/>
</dbReference>
<dbReference type="InterPro" id="IPR019787">
    <property type="entry name" value="Znf_PHD-finger"/>
</dbReference>
<dbReference type="GO" id="GO:0008270">
    <property type="term" value="F:zinc ion binding"/>
    <property type="evidence" value="ECO:0007669"/>
    <property type="project" value="UniProtKB-KW"/>
</dbReference>
<dbReference type="PROSITE" id="PS51184">
    <property type="entry name" value="JMJC"/>
    <property type="match status" value="1"/>
</dbReference>
<evidence type="ECO:0000256" key="1">
    <source>
        <dbReference type="ARBA" id="ARBA00001954"/>
    </source>
</evidence>
<evidence type="ECO:0000256" key="5">
    <source>
        <dbReference type="ARBA" id="ARBA00015153"/>
    </source>
</evidence>
<dbReference type="SMART" id="SM00558">
    <property type="entry name" value="JmjC"/>
    <property type="match status" value="1"/>
</dbReference>
<keyword evidence="18" id="KW-1185">Reference proteome</keyword>
<feature type="domain" description="JmjC" evidence="16">
    <location>
        <begin position="232"/>
        <end position="389"/>
    </location>
</feature>
<reference evidence="18" key="1">
    <citation type="submission" date="2015-10" db="EMBL/GenBank/DDBJ databases">
        <authorList>
            <person name="Devillers H."/>
        </authorList>
    </citation>
    <scope>NUCLEOTIDE SEQUENCE [LARGE SCALE GENOMIC DNA]</scope>
</reference>
<dbReference type="InterPro" id="IPR050690">
    <property type="entry name" value="JHDM1_Histone_Demethylase"/>
</dbReference>
<evidence type="ECO:0000256" key="4">
    <source>
        <dbReference type="ARBA" id="ARBA00013246"/>
    </source>
</evidence>
<keyword evidence="7" id="KW-0863">Zinc-finger</keyword>
<keyword evidence="10" id="KW-0408">Iron</keyword>
<dbReference type="EMBL" id="LN890527">
    <property type="protein sequence ID" value="CUS23251.1"/>
    <property type="molecule type" value="Genomic_DNA"/>
</dbReference>
<evidence type="ECO:0000256" key="15">
    <source>
        <dbReference type="ARBA" id="ARBA00047915"/>
    </source>
</evidence>
<dbReference type="EC" id="1.14.11.27" evidence="4"/>
<keyword evidence="9" id="KW-0560">Oxidoreductase</keyword>
<evidence type="ECO:0000256" key="11">
    <source>
        <dbReference type="ARBA" id="ARBA00023015"/>
    </source>
</evidence>
<sequence>MTKDVCSYCSSDGADEAFWVQCEVCDQWVHVTCIPIKFLVNEMKEPLDSYPKLARQVKRFNCAAHGTPVLEVKCANKKRKIESTVPEKVVKRQGLRKKKQVDYISLNEGNDKRLKDEHPHMHAFLACFLKWENKTNVIKSSRLERDFDSIIAPMKVQDPDNSGMWIPEYSEGRTFTVDTVTNFLGADYPVDVMDVQSQQNSTWPMSQWNQYFTETPADARDRIRNVISLEVSHVDQFKTGLRRPRVVDSHDLVDLLWEEVKDDTPRPKVTKYILMSVGNAYTDFHLDFAGTSVYYKVIFGSKKFILFPPTPHNLKVYENWCGNDHQNLIFLGDELEQGVAMELQAGDLFMIPSGYIHAVYTPQDSLVVGGNFLTIRDLATQLVVTNIEKLTKVPKKFTFPQFEAVMGKTAELILQKSGPKENLSISIQKEEALLEYIKTPTFKYKPVNFSTKRELISQLQKHIEARSGQAQVI</sequence>